<dbReference type="KEGG" id="ttr:Tter_1257"/>
<evidence type="ECO:0000313" key="4">
    <source>
        <dbReference type="EMBL" id="ACZ42165.1"/>
    </source>
</evidence>
<dbReference type="AlphaFoldDB" id="D1CBK0"/>
<accession>D1CBK0</accession>
<protein>
    <submittedName>
        <fullName evidence="4">Phage shock protein A, PspA</fullName>
    </submittedName>
</protein>
<dbReference type="PANTHER" id="PTHR31088">
    <property type="entry name" value="MEMBRANE-ASSOCIATED PROTEIN VIPP1, CHLOROPLASTIC"/>
    <property type="match status" value="1"/>
</dbReference>
<sequence>MASIIERIGTILRANINAMLDKAEDPEAMIDQIIRDMASAIAEARAQVAEMIAQEKIIEANLERNRSLANEWRQKAELAVQKGRDDLAREALRRYNDYLENASVYEQQLDAQRKIVDKLKNELQALESKYEDARRNREVLIARHKRAETQRKVATISAQLNTMDPAAELGRMEERIRLEEARAEAEAELSASSLDEQFAALEGDSQIEAQLQELKRQLTAGSAQESLPEGTSKESSEQ</sequence>
<keyword evidence="2" id="KW-0175">Coiled coil</keyword>
<dbReference type="InterPro" id="IPR007157">
    <property type="entry name" value="PspA_VIPP1"/>
</dbReference>
<feature type="coiled-coil region" evidence="2">
    <location>
        <begin position="34"/>
        <end position="61"/>
    </location>
</feature>
<evidence type="ECO:0000256" key="1">
    <source>
        <dbReference type="ARBA" id="ARBA00043985"/>
    </source>
</evidence>
<proteinExistence type="inferred from homology"/>
<gene>
    <name evidence="4" type="ordered locus">Tter_1257</name>
</gene>
<dbReference type="HOGENOM" id="CLU_056466_3_2_0"/>
<dbReference type="eggNOG" id="COG1842">
    <property type="taxonomic scope" value="Bacteria"/>
</dbReference>
<comment type="similarity">
    <text evidence="1">Belongs to the PspA/Vipp/IM30 family.</text>
</comment>
<evidence type="ECO:0000256" key="2">
    <source>
        <dbReference type="SAM" id="Coils"/>
    </source>
</evidence>
<dbReference type="PANTHER" id="PTHR31088:SF6">
    <property type="entry name" value="PHAGE SHOCK PROTEIN A"/>
    <property type="match status" value="1"/>
</dbReference>
<dbReference type="Pfam" id="PF04012">
    <property type="entry name" value="PspA_IM30"/>
    <property type="match status" value="1"/>
</dbReference>
<evidence type="ECO:0000313" key="5">
    <source>
        <dbReference type="Proteomes" id="UP000000323"/>
    </source>
</evidence>
<dbReference type="STRING" id="525904.Tter_1257"/>
<feature type="region of interest" description="Disordered" evidence="3">
    <location>
        <begin position="216"/>
        <end position="238"/>
    </location>
</feature>
<feature type="coiled-coil region" evidence="2">
    <location>
        <begin position="88"/>
        <end position="150"/>
    </location>
</feature>
<organism evidence="4 5">
    <name type="scientific">Thermobaculum terrenum (strain ATCC BAA-798 / CCMEE 7001 / YNP1)</name>
    <dbReference type="NCBI Taxonomy" id="525904"/>
    <lineage>
        <taxon>Bacteria</taxon>
        <taxon>Bacillati</taxon>
        <taxon>Chloroflexota</taxon>
        <taxon>Chloroflexia</taxon>
        <taxon>Candidatus Thermobaculales</taxon>
        <taxon>Candidatus Thermobaculaceae</taxon>
        <taxon>Thermobaculum</taxon>
    </lineage>
</organism>
<dbReference type="EMBL" id="CP001825">
    <property type="protein sequence ID" value="ACZ42165.1"/>
    <property type="molecule type" value="Genomic_DNA"/>
</dbReference>
<dbReference type="Proteomes" id="UP000000323">
    <property type="component" value="Chromosome 1"/>
</dbReference>
<evidence type="ECO:0000256" key="3">
    <source>
        <dbReference type="SAM" id="MobiDB-lite"/>
    </source>
</evidence>
<name>D1CBK0_THET1</name>
<dbReference type="RefSeq" id="WP_012875200.1">
    <property type="nucleotide sequence ID" value="NC_013525.1"/>
</dbReference>
<keyword evidence="5" id="KW-1185">Reference proteome</keyword>
<reference evidence="5" key="1">
    <citation type="journal article" date="2010" name="Stand. Genomic Sci.">
        <title>Complete genome sequence of 'Thermobaculum terrenum' type strain (YNP1).</title>
        <authorList>
            <person name="Kiss H."/>
            <person name="Cleland D."/>
            <person name="Lapidus A."/>
            <person name="Lucas S."/>
            <person name="Glavina Del Rio T."/>
            <person name="Nolan M."/>
            <person name="Tice H."/>
            <person name="Han C."/>
            <person name="Goodwin L."/>
            <person name="Pitluck S."/>
            <person name="Liolios K."/>
            <person name="Ivanova N."/>
            <person name="Mavromatis K."/>
            <person name="Ovchinnikova G."/>
            <person name="Pati A."/>
            <person name="Chen A."/>
            <person name="Palaniappan K."/>
            <person name="Land M."/>
            <person name="Hauser L."/>
            <person name="Chang Y."/>
            <person name="Jeffries C."/>
            <person name="Lu M."/>
            <person name="Brettin T."/>
            <person name="Detter J."/>
            <person name="Goker M."/>
            <person name="Tindall B."/>
            <person name="Beck B."/>
            <person name="McDermott T."/>
            <person name="Woyke T."/>
            <person name="Bristow J."/>
            <person name="Eisen J."/>
            <person name="Markowitz V."/>
            <person name="Hugenholtz P."/>
            <person name="Kyrpides N."/>
            <person name="Klenk H."/>
            <person name="Cheng J."/>
        </authorList>
    </citation>
    <scope>NUCLEOTIDE SEQUENCE [LARGE SCALE GENOMIC DNA]</scope>
    <source>
        <strain evidence="5">ATCC BAA-798 / YNP1</strain>
    </source>
</reference>